<organism evidence="1 2">
    <name type="scientific">Cucumis sativus</name>
    <name type="common">Cucumber</name>
    <dbReference type="NCBI Taxonomy" id="3659"/>
    <lineage>
        <taxon>Eukaryota</taxon>
        <taxon>Viridiplantae</taxon>
        <taxon>Streptophyta</taxon>
        <taxon>Embryophyta</taxon>
        <taxon>Tracheophyta</taxon>
        <taxon>Spermatophyta</taxon>
        <taxon>Magnoliopsida</taxon>
        <taxon>eudicotyledons</taxon>
        <taxon>Gunneridae</taxon>
        <taxon>Pentapetalae</taxon>
        <taxon>rosids</taxon>
        <taxon>fabids</taxon>
        <taxon>Cucurbitales</taxon>
        <taxon>Cucurbitaceae</taxon>
        <taxon>Benincaseae</taxon>
        <taxon>Cucumis</taxon>
    </lineage>
</organism>
<sequence length="68" mass="7999">MIGFPAELLSRGLQLSFKHFGASELKTEFNLRNSDYPVHYEDSLHSSIDTSLQWELLIWRRRKCISET</sequence>
<name>A0A0A0KKZ9_CUCSA</name>
<dbReference type="EMBL" id="CM002927">
    <property type="protein sequence ID" value="KGN48997.1"/>
    <property type="molecule type" value="Genomic_DNA"/>
</dbReference>
<evidence type="ECO:0000313" key="1">
    <source>
        <dbReference type="EMBL" id="KGN48997.1"/>
    </source>
</evidence>
<proteinExistence type="predicted"/>
<keyword evidence="2" id="KW-1185">Reference proteome</keyword>
<reference evidence="1 2" key="3">
    <citation type="journal article" date="2010" name="BMC Genomics">
        <title>Transcriptome sequencing and comparative analysis of cucumber flowers with different sex types.</title>
        <authorList>
            <person name="Guo S."/>
            <person name="Zheng Y."/>
            <person name="Joung J.G."/>
            <person name="Liu S."/>
            <person name="Zhang Z."/>
            <person name="Crasta O.R."/>
            <person name="Sobral B.W."/>
            <person name="Xu Y."/>
            <person name="Huang S."/>
            <person name="Fei Z."/>
        </authorList>
    </citation>
    <scope>NUCLEOTIDE SEQUENCE [LARGE SCALE GENOMIC DNA]</scope>
    <source>
        <strain evidence="2">cv. 9930</strain>
    </source>
</reference>
<accession>A0A0A0KKZ9</accession>
<reference evidence="1 2" key="4">
    <citation type="journal article" date="2011" name="BMC Genomics">
        <title>RNA-Seq improves annotation of protein-coding genes in the cucumber genome.</title>
        <authorList>
            <person name="Li Z."/>
            <person name="Zhang Z."/>
            <person name="Yan P."/>
            <person name="Huang S."/>
            <person name="Fei Z."/>
            <person name="Lin K."/>
        </authorList>
    </citation>
    <scope>NUCLEOTIDE SEQUENCE [LARGE SCALE GENOMIC DNA]</scope>
    <source>
        <strain evidence="2">cv. 9930</strain>
    </source>
</reference>
<reference evidence="1 2" key="2">
    <citation type="journal article" date="2009" name="PLoS ONE">
        <title>An integrated genetic and cytogenetic map of the cucumber genome.</title>
        <authorList>
            <person name="Ren Y."/>
            <person name="Zhang Z."/>
            <person name="Liu J."/>
            <person name="Staub J.E."/>
            <person name="Han Y."/>
            <person name="Cheng Z."/>
            <person name="Li X."/>
            <person name="Lu J."/>
            <person name="Miao H."/>
            <person name="Kang H."/>
            <person name="Xie B."/>
            <person name="Gu X."/>
            <person name="Wang X."/>
            <person name="Du Y."/>
            <person name="Jin W."/>
            <person name="Huang S."/>
        </authorList>
    </citation>
    <scope>NUCLEOTIDE SEQUENCE [LARGE SCALE GENOMIC DNA]</scope>
    <source>
        <strain evidence="2">cv. 9930</strain>
    </source>
</reference>
<gene>
    <name evidence="1" type="ORF">Csa_6G509660</name>
</gene>
<dbReference type="Gramene" id="KGN48997">
    <property type="protein sequence ID" value="KGN48997"/>
    <property type="gene ID" value="Csa_6G509660"/>
</dbReference>
<dbReference type="Proteomes" id="UP000029981">
    <property type="component" value="Chromosome 6"/>
</dbReference>
<dbReference type="AlphaFoldDB" id="A0A0A0KKZ9"/>
<reference evidence="1 2" key="1">
    <citation type="journal article" date="2009" name="Nat. Genet.">
        <title>The genome of the cucumber, Cucumis sativus L.</title>
        <authorList>
            <person name="Huang S."/>
            <person name="Li R."/>
            <person name="Zhang Z."/>
            <person name="Li L."/>
            <person name="Gu X."/>
            <person name="Fan W."/>
            <person name="Lucas W.J."/>
            <person name="Wang X."/>
            <person name="Xie B."/>
            <person name="Ni P."/>
            <person name="Ren Y."/>
            <person name="Zhu H."/>
            <person name="Li J."/>
            <person name="Lin K."/>
            <person name="Jin W."/>
            <person name="Fei Z."/>
            <person name="Li G."/>
            <person name="Staub J."/>
            <person name="Kilian A."/>
            <person name="van der Vossen E.A."/>
            <person name="Wu Y."/>
            <person name="Guo J."/>
            <person name="He J."/>
            <person name="Jia Z."/>
            <person name="Ren Y."/>
            <person name="Tian G."/>
            <person name="Lu Y."/>
            <person name="Ruan J."/>
            <person name="Qian W."/>
            <person name="Wang M."/>
            <person name="Huang Q."/>
            <person name="Li B."/>
            <person name="Xuan Z."/>
            <person name="Cao J."/>
            <person name="Asan"/>
            <person name="Wu Z."/>
            <person name="Zhang J."/>
            <person name="Cai Q."/>
            <person name="Bai Y."/>
            <person name="Zhao B."/>
            <person name="Han Y."/>
            <person name="Li Y."/>
            <person name="Li X."/>
            <person name="Wang S."/>
            <person name="Shi Q."/>
            <person name="Liu S."/>
            <person name="Cho W.K."/>
            <person name="Kim J.Y."/>
            <person name="Xu Y."/>
            <person name="Heller-Uszynska K."/>
            <person name="Miao H."/>
            <person name="Cheng Z."/>
            <person name="Zhang S."/>
            <person name="Wu J."/>
            <person name="Yang Y."/>
            <person name="Kang H."/>
            <person name="Li M."/>
            <person name="Liang H."/>
            <person name="Ren X."/>
            <person name="Shi Z."/>
            <person name="Wen M."/>
            <person name="Jian M."/>
            <person name="Yang H."/>
            <person name="Zhang G."/>
            <person name="Yang Z."/>
            <person name="Chen R."/>
            <person name="Liu S."/>
            <person name="Li J."/>
            <person name="Ma L."/>
            <person name="Liu H."/>
            <person name="Zhou Y."/>
            <person name="Zhao J."/>
            <person name="Fang X."/>
            <person name="Li G."/>
            <person name="Fang L."/>
            <person name="Li Y."/>
            <person name="Liu D."/>
            <person name="Zheng H."/>
            <person name="Zhang Y."/>
            <person name="Qin N."/>
            <person name="Li Z."/>
            <person name="Yang G."/>
            <person name="Yang S."/>
            <person name="Bolund L."/>
            <person name="Kristiansen K."/>
            <person name="Zheng H."/>
            <person name="Li S."/>
            <person name="Zhang X."/>
            <person name="Yang H."/>
            <person name="Wang J."/>
            <person name="Sun R."/>
            <person name="Zhang B."/>
            <person name="Jiang S."/>
            <person name="Wang J."/>
            <person name="Du Y."/>
            <person name="Li S."/>
        </authorList>
    </citation>
    <scope>NUCLEOTIDE SEQUENCE [LARGE SCALE GENOMIC DNA]</scope>
    <source>
        <strain evidence="2">cv. 9930</strain>
    </source>
</reference>
<evidence type="ECO:0000313" key="2">
    <source>
        <dbReference type="Proteomes" id="UP000029981"/>
    </source>
</evidence>
<protein>
    <submittedName>
        <fullName evidence="1">Uncharacterized protein</fullName>
    </submittedName>
</protein>